<evidence type="ECO:0000313" key="3">
    <source>
        <dbReference type="Proteomes" id="UP000261284"/>
    </source>
</evidence>
<gene>
    <name evidence="2" type="ORF">DXN05_08340</name>
</gene>
<keyword evidence="1" id="KW-0732">Signal</keyword>
<dbReference type="RefSeq" id="WP_116846767.1">
    <property type="nucleotide sequence ID" value="NZ_QTJU01000002.1"/>
</dbReference>
<evidence type="ECO:0000313" key="2">
    <source>
        <dbReference type="EMBL" id="RFM28778.1"/>
    </source>
</evidence>
<feature type="chain" id="PRO_5017803325" description="DUF1735 domain-containing protein" evidence="1">
    <location>
        <begin position="29"/>
        <end position="337"/>
    </location>
</feature>
<evidence type="ECO:0008006" key="4">
    <source>
        <dbReference type="Google" id="ProtNLM"/>
    </source>
</evidence>
<feature type="signal peptide" evidence="1">
    <location>
        <begin position="1"/>
        <end position="28"/>
    </location>
</feature>
<name>A0A3E1NLV3_9BACT</name>
<keyword evidence="3" id="KW-1185">Reference proteome</keyword>
<dbReference type="PROSITE" id="PS51257">
    <property type="entry name" value="PROKAR_LIPOPROTEIN"/>
    <property type="match status" value="1"/>
</dbReference>
<accession>A0A3E1NLV3</accession>
<dbReference type="Proteomes" id="UP000261284">
    <property type="component" value="Unassembled WGS sequence"/>
</dbReference>
<sequence>MRLYLKHITYLQLAKRLLCALLPLWLMASCMKDTSGEFVPANDSSLNDSTWYETLSRTAAVFSVDSVLNASVSVYVDSVSAETGGTVTFADGSSVFCPAGFCNGNTTAKVKIELLVLHTKGDYVRFAKPTSTYDKLLESAVTFRIRLTQNGQPVSLASGAYLGVQFRSGVLGSPIHLYYGDTASIYPGNFTWAPYVQDDNSIQAFQELDAGTNTMVNGYRMMIRKTGWISCQYYSNYSSRIRLSVIVPPNYTNANTAVYAIVQSANTIVRLTPDVHSRTFFANISGGTQVTLVSISKRGGNLYWDSSQITVSSDGTPAYLHPVQTTKEQIVTMLNAL</sequence>
<organism evidence="2 3">
    <name type="scientific">Deminuibacter soli</name>
    <dbReference type="NCBI Taxonomy" id="2291815"/>
    <lineage>
        <taxon>Bacteria</taxon>
        <taxon>Pseudomonadati</taxon>
        <taxon>Bacteroidota</taxon>
        <taxon>Chitinophagia</taxon>
        <taxon>Chitinophagales</taxon>
        <taxon>Chitinophagaceae</taxon>
        <taxon>Deminuibacter</taxon>
    </lineage>
</organism>
<dbReference type="EMBL" id="QTJU01000002">
    <property type="protein sequence ID" value="RFM28778.1"/>
    <property type="molecule type" value="Genomic_DNA"/>
</dbReference>
<protein>
    <recommendedName>
        <fullName evidence="4">DUF1735 domain-containing protein</fullName>
    </recommendedName>
</protein>
<evidence type="ECO:0000256" key="1">
    <source>
        <dbReference type="SAM" id="SignalP"/>
    </source>
</evidence>
<comment type="caution">
    <text evidence="2">The sequence shown here is derived from an EMBL/GenBank/DDBJ whole genome shotgun (WGS) entry which is preliminary data.</text>
</comment>
<dbReference type="AlphaFoldDB" id="A0A3E1NLV3"/>
<reference evidence="2 3" key="1">
    <citation type="submission" date="2018-08" db="EMBL/GenBank/DDBJ databases">
        <title>Chitinophagaceae sp. K23C18032701, a novel bacterium isolated from forest soil.</title>
        <authorList>
            <person name="Wang C."/>
        </authorList>
    </citation>
    <scope>NUCLEOTIDE SEQUENCE [LARGE SCALE GENOMIC DNA]</scope>
    <source>
        <strain evidence="2 3">K23C18032701</strain>
    </source>
</reference>
<dbReference type="OrthoDB" id="649240at2"/>
<proteinExistence type="predicted"/>